<sequence>MLRIKFTKLTLFLITLSFFISCSKTEDTKSESAFSPPSWIIGAWTDNVSSSFKSGFKFDSTDVYMIMFGQVIETGYVAAGVVTKHLTSTDSEFSYSSPVEGTSGDTNYSGTVTNVFTKETDSTMKLTGSSTTSYVSVTETTYTKDTSL</sequence>
<dbReference type="PROSITE" id="PS51257">
    <property type="entry name" value="PROKAR_LIPOPROTEIN"/>
    <property type="match status" value="1"/>
</dbReference>
<dbReference type="EMBL" id="UINC01181942">
    <property type="protein sequence ID" value="SVD91893.1"/>
    <property type="molecule type" value="Genomic_DNA"/>
</dbReference>
<protein>
    <submittedName>
        <fullName evidence="1">Uncharacterized protein</fullName>
    </submittedName>
</protein>
<evidence type="ECO:0000313" key="1">
    <source>
        <dbReference type="EMBL" id="SVD91893.1"/>
    </source>
</evidence>
<dbReference type="AlphaFoldDB" id="A0A382Z8V0"/>
<name>A0A382Z8V0_9ZZZZ</name>
<accession>A0A382Z8V0</accession>
<gene>
    <name evidence="1" type="ORF">METZ01_LOCUS444747</name>
</gene>
<organism evidence="1">
    <name type="scientific">marine metagenome</name>
    <dbReference type="NCBI Taxonomy" id="408172"/>
    <lineage>
        <taxon>unclassified sequences</taxon>
        <taxon>metagenomes</taxon>
        <taxon>ecological metagenomes</taxon>
    </lineage>
</organism>
<proteinExistence type="predicted"/>
<reference evidence="1" key="1">
    <citation type="submission" date="2018-05" db="EMBL/GenBank/DDBJ databases">
        <authorList>
            <person name="Lanie J.A."/>
            <person name="Ng W.-L."/>
            <person name="Kazmierczak K.M."/>
            <person name="Andrzejewski T.M."/>
            <person name="Davidsen T.M."/>
            <person name="Wayne K.J."/>
            <person name="Tettelin H."/>
            <person name="Glass J.I."/>
            <person name="Rusch D."/>
            <person name="Podicherti R."/>
            <person name="Tsui H.-C.T."/>
            <person name="Winkler M.E."/>
        </authorList>
    </citation>
    <scope>NUCLEOTIDE SEQUENCE</scope>
</reference>